<feature type="transmembrane region" description="Helical" evidence="1">
    <location>
        <begin position="12"/>
        <end position="44"/>
    </location>
</feature>
<evidence type="ECO:0000313" key="4">
    <source>
        <dbReference type="Proteomes" id="UP000029714"/>
    </source>
</evidence>
<dbReference type="EMBL" id="JRMP02000035">
    <property type="protein sequence ID" value="TLD91491.1"/>
    <property type="molecule type" value="Genomic_DNA"/>
</dbReference>
<reference evidence="2 5" key="4">
    <citation type="submission" date="2019-12" db="EMBL/GenBank/DDBJ databases">
        <title>Multi-Generational Helicobacter saguini Isolates.</title>
        <authorList>
            <person name="Mannion A."/>
            <person name="Shen Z."/>
            <person name="Fox J.G."/>
        </authorList>
    </citation>
    <scope>NUCLEOTIDE SEQUENCE [LARGE SCALE GENOMIC DNA]</scope>
    <source>
        <strain evidence="2">16-048</strain>
        <strain evidence="5">16-048 (F4)</strain>
    </source>
</reference>
<evidence type="ECO:0000313" key="2">
    <source>
        <dbReference type="EMBL" id="MWV69971.1"/>
    </source>
</evidence>
<evidence type="ECO:0000313" key="3">
    <source>
        <dbReference type="EMBL" id="TLD91491.1"/>
    </source>
</evidence>
<dbReference type="RefSeq" id="WP_034569404.1">
    <property type="nucleotide sequence ID" value="NZ_JRMP02000035.1"/>
</dbReference>
<evidence type="ECO:0000256" key="1">
    <source>
        <dbReference type="SAM" id="Phobius"/>
    </source>
</evidence>
<sequence>MNNNCDLGKFILDCIICFGVMTIAIPILFLPSFFIAGTLFEFILQDADTLYYYALALNLSNVVVVFFLKYFYKIICVISSILCCMLFSGFWWLVAASILHDL</sequence>
<reference evidence="3" key="3">
    <citation type="submission" date="2018-04" db="EMBL/GenBank/DDBJ databases">
        <authorList>
            <person name="Sheh A."/>
            <person name="Shen Z."/>
            <person name="Mannion A.J."/>
            <person name="Fox J.G."/>
        </authorList>
    </citation>
    <scope>NUCLEOTIDE SEQUENCE</scope>
    <source>
        <strain evidence="3">MIT 97-6194</strain>
    </source>
</reference>
<dbReference type="AlphaFoldDB" id="A0A099BH16"/>
<reference evidence="3 4" key="1">
    <citation type="journal article" date="2014" name="Genome Announc.">
        <title>Draft genome sequences of eight enterohepatic helicobacter species isolated from both laboratory and wild rodents.</title>
        <authorList>
            <person name="Sheh A."/>
            <person name="Shen Z."/>
            <person name="Fox J.G."/>
        </authorList>
    </citation>
    <scope>NUCLEOTIDE SEQUENCE [LARGE SCALE GENOMIC DNA]</scope>
    <source>
        <strain evidence="3 4">MIT 97-6194</strain>
    </source>
</reference>
<evidence type="ECO:0000313" key="5">
    <source>
        <dbReference type="Proteomes" id="UP000477070"/>
    </source>
</evidence>
<keyword evidence="1" id="KW-0812">Transmembrane</keyword>
<comment type="caution">
    <text evidence="3">The sequence shown here is derived from an EMBL/GenBank/DDBJ whole genome shotgun (WGS) entry which is preliminary data.</text>
</comment>
<dbReference type="EMBL" id="QBIU01000001">
    <property type="protein sequence ID" value="MWV69971.1"/>
    <property type="molecule type" value="Genomic_DNA"/>
</dbReference>
<protein>
    <submittedName>
        <fullName evidence="3">Uncharacterized protein</fullName>
    </submittedName>
</protein>
<reference evidence="3 4" key="2">
    <citation type="journal article" date="2016" name="Infect. Immun.">
        <title>Helicobacter saguini, a Novel Helicobacter Isolated from Cotton-Top Tamarins with Ulcerative Colitis, Has Proinflammatory Properties and Induces Typhlocolitis and Dysplasia in Gnotobiotic IL-10-/- Mice.</title>
        <authorList>
            <person name="Shen Z."/>
            <person name="Mannion A."/>
            <person name="Whary M.T."/>
            <person name="Muthupalani S."/>
            <person name="Sheh A."/>
            <person name="Feng Y."/>
            <person name="Gong G."/>
            <person name="Vandamme P."/>
            <person name="Holcombe H.R."/>
            <person name="Paster B.J."/>
            <person name="Fox J.G."/>
        </authorList>
    </citation>
    <scope>NUCLEOTIDE SEQUENCE [LARGE SCALE GENOMIC DNA]</scope>
    <source>
        <strain evidence="3 4">MIT 97-6194</strain>
    </source>
</reference>
<keyword evidence="1" id="KW-1133">Transmembrane helix</keyword>
<feature type="transmembrane region" description="Helical" evidence="1">
    <location>
        <begin position="75"/>
        <end position="99"/>
    </location>
</feature>
<accession>A0A099BH16</accession>
<dbReference type="STRING" id="1548018.LS64_00975"/>
<proteinExistence type="predicted"/>
<name>A0A099BH16_9HELI</name>
<feature type="transmembrane region" description="Helical" evidence="1">
    <location>
        <begin position="50"/>
        <end position="68"/>
    </location>
</feature>
<dbReference type="Proteomes" id="UP000477070">
    <property type="component" value="Unassembled WGS sequence"/>
</dbReference>
<dbReference type="Proteomes" id="UP000029714">
    <property type="component" value="Unassembled WGS sequence"/>
</dbReference>
<keyword evidence="4" id="KW-1185">Reference proteome</keyword>
<organism evidence="3 4">
    <name type="scientific">Helicobacter saguini</name>
    <dbReference type="NCBI Taxonomy" id="1548018"/>
    <lineage>
        <taxon>Bacteria</taxon>
        <taxon>Pseudomonadati</taxon>
        <taxon>Campylobacterota</taxon>
        <taxon>Epsilonproteobacteria</taxon>
        <taxon>Campylobacterales</taxon>
        <taxon>Helicobacteraceae</taxon>
        <taxon>Helicobacter</taxon>
    </lineage>
</organism>
<keyword evidence="1" id="KW-0472">Membrane</keyword>
<gene>
    <name evidence="2" type="ORF">DCO61_08145</name>
    <name evidence="3" type="ORF">LS64_011860</name>
</gene>